<dbReference type="PANTHER" id="PTHR43739:SF5">
    <property type="entry name" value="EXO-ALPHA-SIALIDASE"/>
    <property type="match status" value="1"/>
</dbReference>
<gene>
    <name evidence="4" type="ORF">NX773_14085</name>
</gene>
<dbReference type="EMBL" id="JANUGV010000003">
    <property type="protein sequence ID" value="MCS0609296.1"/>
    <property type="molecule type" value="Genomic_DNA"/>
</dbReference>
<dbReference type="InterPro" id="IPR052025">
    <property type="entry name" value="Xyloglucanase_GH74"/>
</dbReference>
<dbReference type="Pfam" id="PF14252">
    <property type="entry name" value="DUF4347"/>
    <property type="match status" value="1"/>
</dbReference>
<feature type="domain" description="Bacterial Ig-like" evidence="3">
    <location>
        <begin position="1541"/>
        <end position="1637"/>
    </location>
</feature>
<dbReference type="Gene3D" id="2.60.40.10">
    <property type="entry name" value="Immunoglobulins"/>
    <property type="match status" value="16"/>
</dbReference>
<dbReference type="InterPro" id="IPR013783">
    <property type="entry name" value="Ig-like_fold"/>
</dbReference>
<feature type="domain" description="Bacterial Ig-like" evidence="3">
    <location>
        <begin position="812"/>
        <end position="911"/>
    </location>
</feature>
<dbReference type="PANTHER" id="PTHR43739">
    <property type="entry name" value="XYLOGLUCANASE (EUROFUNG)"/>
    <property type="match status" value="1"/>
</dbReference>
<feature type="domain" description="Bacterial Ig-like" evidence="3">
    <location>
        <begin position="2370"/>
        <end position="2455"/>
    </location>
</feature>
<feature type="domain" description="Bacterial Ig-like" evidence="3">
    <location>
        <begin position="2268"/>
        <end position="2362"/>
    </location>
</feature>
<feature type="domain" description="DUF4347" evidence="2">
    <location>
        <begin position="36"/>
        <end position="201"/>
    </location>
</feature>
<evidence type="ECO:0000259" key="2">
    <source>
        <dbReference type="Pfam" id="PF14252"/>
    </source>
</evidence>
<dbReference type="Gene3D" id="2.60.40.2700">
    <property type="match status" value="2"/>
</dbReference>
<dbReference type="InterPro" id="IPR025282">
    <property type="entry name" value="DUF4214"/>
</dbReference>
<protein>
    <submittedName>
        <fullName evidence="4">Ig-like domain-containing protein</fullName>
    </submittedName>
</protein>
<dbReference type="Pfam" id="PF19077">
    <property type="entry name" value="Big_13"/>
    <property type="match status" value="6"/>
</dbReference>
<dbReference type="InterPro" id="IPR025592">
    <property type="entry name" value="DUF4347"/>
</dbReference>
<dbReference type="Pfam" id="PF13946">
    <property type="entry name" value="DUF4214"/>
    <property type="match status" value="1"/>
</dbReference>
<keyword evidence="5" id="KW-1185">Reference proteome</keyword>
<feature type="domain" description="Bacterial Ig-like" evidence="3">
    <location>
        <begin position="1020"/>
        <end position="1118"/>
    </location>
</feature>
<evidence type="ECO:0000313" key="4">
    <source>
        <dbReference type="EMBL" id="MCS0609296.1"/>
    </source>
</evidence>
<evidence type="ECO:0000259" key="3">
    <source>
        <dbReference type="Pfam" id="PF19077"/>
    </source>
</evidence>
<reference evidence="4 5" key="1">
    <citation type="submission" date="2022-08" db="EMBL/GenBank/DDBJ databases">
        <title>Reclassification of Massilia species as members of the genera Telluria, Duganella, Pseudoduganella, Mokoshia gen. nov. and Zemynaea gen. nov. using orthogonal and non-orthogonal genome-based approaches.</title>
        <authorList>
            <person name="Bowman J.P."/>
        </authorList>
    </citation>
    <scope>NUCLEOTIDE SEQUENCE [LARGE SCALE GENOMIC DNA]</scope>
    <source>
        <strain evidence="4 5">JCM 31607</strain>
    </source>
</reference>
<dbReference type="NCBIfam" id="NF033510">
    <property type="entry name" value="Ca_tandemer"/>
    <property type="match status" value="2"/>
</dbReference>
<dbReference type="InterPro" id="IPR044016">
    <property type="entry name" value="Big_13"/>
</dbReference>
<comment type="caution">
    <text evidence="4">The sequence shown here is derived from an EMBL/GenBank/DDBJ whole genome shotgun (WGS) entry which is preliminary data.</text>
</comment>
<dbReference type="RefSeq" id="WP_258856954.1">
    <property type="nucleotide sequence ID" value="NZ_JANUGV010000003.1"/>
</dbReference>
<organism evidence="4 5">
    <name type="scientific">Massilia solisilvae</name>
    <dbReference type="NCBI Taxonomy" id="1811225"/>
    <lineage>
        <taxon>Bacteria</taxon>
        <taxon>Pseudomonadati</taxon>
        <taxon>Pseudomonadota</taxon>
        <taxon>Betaproteobacteria</taxon>
        <taxon>Burkholderiales</taxon>
        <taxon>Oxalobacteraceae</taxon>
        <taxon>Telluria group</taxon>
        <taxon>Massilia</taxon>
    </lineage>
</organism>
<proteinExistence type="predicted"/>
<evidence type="ECO:0000313" key="5">
    <source>
        <dbReference type="Proteomes" id="UP001205861"/>
    </source>
</evidence>
<accession>A0ABT2BLA5</accession>
<sequence length="2892" mass="287912">MNRTLIDAATGTPNAAVEDGAAFASATTSNVARKEVVFIDTAVADYLSLEAAVRPGVEVVRIDGGQDGLAQLATWAQTHSGYDAIHILSHGTAGTLRIGTDEVNTANVASAPVRDQFAALGQALNAGGDLLLYGCDVGAGADGQQLVAAIATATHADVAASTDTTGAASMGGNWSLEFSSGQIDSASVVDVSHQDAYAGVLTLPANGYTTFSNITAPISYGQLASGIPGTLSVSDIAGSGWNLNTYTASSSIVFTVKGVYNNGQAFVRVQGSNISYVDWTLNDSTYTFDLQSFDLAPTSIGCTFTIQAIDSSNNLIAGSAFSISASGTSATAPTFAPAEVPAYLTPLYNDIHGFRITLQDAGSYSPMFDNILINDLKQSNSPPTSVSAPSISGTTTLGSLLGASTGTWSDFDGDTLTYSYQWYRAVDSSGTSAAMITGAANSTYMLDAADAHKYVKVAVTANDGQGHAVTSASGWTAVTDSVPVNTARPTITGTVAVGSAVGAASGSWIDVDGDSLTYSYQWFRADDSSGTNAALITGANTASYTPSLSDKDKYLSVKVTANDGNGSLTQTGSTWSLVTEIPTVTNVTSSDANVAYKAGSTLTITVGMSSAVTVDTSGGTPKLALSSGGTANYSGGSGTSTLSFSYVVGANENSSDLDYSSTAALSLNGATIRNAANVDANTTLAVPGTAGSLGANKAIVIDTTPPAASATAIYFSADSGASANDLVTNVASQTIMGMLSAPLAAGETIMASLNNGATWINANGIVGSTTFMFFGTLFGSDTLKVKLVDAVGNEGSVYSTSYVLDTVAPANTIGAIALSSDTGISSTDFITKSTSPTITATLSAPVAGTDIVYGSVNGGLTWTNITNRVSGTSIIWSGATLGNGTDSIKFKVTDLAGNDGTVSTQSYTLDTVAPTISISTAGFSSDTGVSPVDFVTSSALQTISGTLSANIAAGETVWVSLDNGSTWSAATSAGNVWNLAGVVLAGSGTLKVKVSDVAGNDGPVYAQAYVLDTVAPTVTFSNLQLSADTGSSSTDFITNAAAQTITATLSAALAAGETLYGSIDGGATWTNITAKVSGTTLAWNGVTLAAGSGTLKLFVADSAGNQGAGTARAYTLDTTAPALTFGNVHISADTGVSSSDLITNTASQTITATLSGALAGGDIVYGSTDGGATWTDVTAKVSGTALAWDGALLSGASSIKLKVSDAAGNDGAVASQSYVLDTTAPAKTGASVSFSSDTGTSATDLVTRTAAQTITGTLTAALVSGEAVYVSLDNGATWTTASAVPGQATWSLTGQTLAGSGTIKVKVGDTAGNDGAVFSRAYVLDTTAPAITAGNIALSADTGSSSTDFVTNTAGQTIGATLSAALAAGDVAYGSLDGGATWTDITAKVSGTTLAWNGVTLVGSNTIKLKVSDLAGNDGAVASQAYTLDMIAPALTFGNVHISADTGVMSTDFITNTASQTITATLSGGLAAGDIVYGSTDGGATWTDVTAKVSGTTLTWDGATLTGSSIKLKVSDAAGNDGTVTAQSYVLDTTAPTRTGASVSFSSDTGASATDLVTGAAAQNITGTLSAALASGEAVYVSLDDGATWAMANASAGQATWSLPGQTLSGSSTIKVKVGDTAGNDGPVYSHTYVLDTAAPAITVANIALSADTGSSASDFVTNTASQTISAILSGALGAGEVLYGSLDGGATWTDITAKVAGTTIAWDGVTLAGSNTIKLKVSDLAGNDGAVVSQAWTVDTTAPVVTFSGLRLSADTGGSGADFVTSAASQTISATLSAALAAGDTVYGSLDGGATWTDVTSRVSGTTLAWDGALLAGASTIKLKVSDAAGNDGPVYAQAYVLDTTAPAAAATSAAFSNDTGTSGTDLVTKSAAQTISGTLSASVAAGETVYVSLDAGATWTAASASGSTWSLAGQTLTASGTLKVKVSDIAGNDSAVYSHAYTLDTTAPATTFSNLALSADTGASASDFVTSTAVQTITATLSGSLALGDIVYGSTDNGATWTDVTAKVSGTTLAWDGATLTGDTIKLKVVDAAGNDGAVASHFYVLDSAAPANTGASVSFSSDTGASATDLVTRTAAQTISGTLTAALASAEGLNDAVYVSLDDGVTWTMANALPGQTTWSLPGQTLTGNGVIKVKVSDMAGNDGPVYSQSYVLDAAAPAVAIGGLAPSSDTGISGTDRLTRLATPTFNGTAEAGALVKLFDTDGTTLLGSATADGAGSWTITASAMAGGSHDVSATATDTAGNTGDAPARLHIDIDLTAPTAQAVPVLQAASDSGAVGDGLTNLATPTVAGHGEAFAQVSLYDTDGATLLGSAQADATGAWQITASTLADGSHALSVKETDAAGNVSAASAPLNLVIDTTAPAAPAAPTLTAASDSDTRGDGVTEYLPVFEGSALANARVELFDGATRIGAATADASGKWTIAPVSMQLGTHSVTARQYDAAGNLSGASATFALRVVEKAAQTSLVDGVQVGTTQVTLPGGQAGAAVVIPIVTPTRVESTGSPGVADIPLASNAGGSVLTAQVAPGYGLTATGAPSQPAANASATLIAAIKAATPDHPIDDQGHLTGNGQSFLDKLPAAQPLLVQTVVPVVAGPTAPTGSLNLNGAGSLDQHVALVIDTSRLPSGSTIGLQNVDFAAVIGGANVVSDGRSQLLSGDAASQHFTVATGGSGAIYAGGGNDGFTWGLPPAQNGANVRADVAPVATQTLMHGGAGSDTITFNGNRDSFNIEFHNGYQVVSSKAQPSVKALVVNVETLQFGDSALAIPTGDDLTTIAGLYQGIYGRQADLYGFEFWADAHQQHGMSWGKMAMMMITQGEWNAQHEALNGTTSHDVEVLYEALFSRKADAAGLDFWVGVMKQQGLSLEQVADYMVQAPEMNGHREMVTNWDFLV</sequence>
<dbReference type="InterPro" id="IPR036278">
    <property type="entry name" value="Sialidase_sf"/>
</dbReference>
<name>A0ABT2BLA5_9BURK</name>
<dbReference type="SUPFAM" id="SSF50939">
    <property type="entry name" value="Sialidases"/>
    <property type="match status" value="4"/>
</dbReference>
<feature type="domain" description="Bacterial Ig-like" evidence="3">
    <location>
        <begin position="2165"/>
        <end position="2259"/>
    </location>
</feature>
<evidence type="ECO:0000259" key="1">
    <source>
        <dbReference type="Pfam" id="PF13946"/>
    </source>
</evidence>
<feature type="domain" description="DUF4214" evidence="1">
    <location>
        <begin position="2827"/>
        <end position="2879"/>
    </location>
</feature>
<dbReference type="Proteomes" id="UP001205861">
    <property type="component" value="Unassembled WGS sequence"/>
</dbReference>